<proteinExistence type="predicted"/>
<dbReference type="Gene3D" id="3.20.20.80">
    <property type="entry name" value="Glycosidases"/>
    <property type="match status" value="1"/>
</dbReference>
<dbReference type="EMBL" id="CP130319">
    <property type="protein sequence ID" value="WNR46060.1"/>
    <property type="molecule type" value="Genomic_DNA"/>
</dbReference>
<dbReference type="SUPFAM" id="SSF51445">
    <property type="entry name" value="(Trans)glycosidases"/>
    <property type="match status" value="1"/>
</dbReference>
<dbReference type="InterPro" id="IPR017853">
    <property type="entry name" value="GH"/>
</dbReference>
<reference evidence="2" key="1">
    <citation type="submission" date="2022-02" db="EMBL/GenBank/DDBJ databases">
        <title>Paenibacillus sp. MBLB1832 Whole Genome Shotgun Sequencing.</title>
        <authorList>
            <person name="Hwang C.Y."/>
            <person name="Cho E.-S."/>
            <person name="Seo M.-J."/>
        </authorList>
    </citation>
    <scope>NUCLEOTIDE SEQUENCE</scope>
    <source>
        <strain evidence="2">MBLB1832</strain>
    </source>
</reference>
<gene>
    <name evidence="2" type="ORF">MJB10_08200</name>
</gene>
<evidence type="ECO:0000313" key="2">
    <source>
        <dbReference type="EMBL" id="WNR46060.1"/>
    </source>
</evidence>
<dbReference type="Pfam" id="PF16116">
    <property type="entry name" value="DUF4832"/>
    <property type="match status" value="1"/>
</dbReference>
<dbReference type="Proteomes" id="UP001304650">
    <property type="component" value="Chromosome"/>
</dbReference>
<dbReference type="AlphaFoldDB" id="A0AA96LWP6"/>
<name>A0AA96LWP6_9BACL</name>
<protein>
    <submittedName>
        <fullName evidence="2">DUF4832 domain-containing protein</fullName>
    </submittedName>
</protein>
<dbReference type="KEGG" id="proo:MJB10_08200"/>
<dbReference type="InterPro" id="IPR032267">
    <property type="entry name" value="DUF4832"/>
</dbReference>
<evidence type="ECO:0000313" key="3">
    <source>
        <dbReference type="Proteomes" id="UP001304650"/>
    </source>
</evidence>
<evidence type="ECO:0000259" key="1">
    <source>
        <dbReference type="Pfam" id="PF16116"/>
    </source>
</evidence>
<sequence>MIKINMQLAREPVINPGKGWVLYGTEGFYTEGVEPYNGHSEEAWNLCSLGYMRYHWCDLEPEEGIIRWELIEAPLRECIRRGKRFAFGFMPANSCTVLQSAVPEYVFQTGAGYTTCRTEDNLSDLRSEQKIPVWDDPIYMDKIHNFILQLGKRYNGHPDIEFIDIRNYGNWGEWHIEFLEGSLEPPEESLREHIQMWTDSFPSTRLILPVNGSEPTSLSEWAVQHGIGLRRDGIIVLPEDHKAVLPSYGIAPSVGEFYGWYSWLIANGKWNSQKLREIVDEGHFTFMGMGHWQQDGTRLLNENRQLLWELNNRLGYHFVVEEVVLPSEWTTDFNIQVRLINKGVAPIYRNAILKIAILDQANNVLESYEHATCNPRTWMPDEVVSFDVQTQWKQEINSCKLALGLFTSWEQLQPDINFGNECEFCNGWLVLHQY</sequence>
<dbReference type="RefSeq" id="WP_314803336.1">
    <property type="nucleotide sequence ID" value="NZ_CP130319.1"/>
</dbReference>
<organism evidence="2 3">
    <name type="scientific">Paenibacillus roseopurpureus</name>
    <dbReference type="NCBI Taxonomy" id="2918901"/>
    <lineage>
        <taxon>Bacteria</taxon>
        <taxon>Bacillati</taxon>
        <taxon>Bacillota</taxon>
        <taxon>Bacilli</taxon>
        <taxon>Bacillales</taxon>
        <taxon>Paenibacillaceae</taxon>
        <taxon>Paenibacillus</taxon>
    </lineage>
</organism>
<keyword evidence="3" id="KW-1185">Reference proteome</keyword>
<accession>A0AA96LWP6</accession>
<feature type="domain" description="DUF4832" evidence="1">
    <location>
        <begin position="281"/>
        <end position="405"/>
    </location>
</feature>